<dbReference type="OrthoDB" id="629407at2759"/>
<dbReference type="STRING" id="51028.A0A0N4VGG9"/>
<dbReference type="CDD" id="cd07962">
    <property type="entry name" value="Anticodon_Ia_Val"/>
    <property type="match status" value="1"/>
</dbReference>
<keyword evidence="6 9" id="KW-0648">Protein biosynthesis</keyword>
<evidence type="ECO:0000256" key="6">
    <source>
        <dbReference type="ARBA" id="ARBA00022917"/>
    </source>
</evidence>
<dbReference type="EC" id="6.1.1.9" evidence="2"/>
<dbReference type="PRINTS" id="PR00986">
    <property type="entry name" value="TRNASYNTHVAL"/>
</dbReference>
<evidence type="ECO:0000256" key="3">
    <source>
        <dbReference type="ARBA" id="ARBA00022598"/>
    </source>
</evidence>
<evidence type="ECO:0000313" key="14">
    <source>
        <dbReference type="WBParaSite" id="EVEC_0000988001-mRNA-1"/>
    </source>
</evidence>
<dbReference type="InterPro" id="IPR014729">
    <property type="entry name" value="Rossmann-like_a/b/a_fold"/>
</dbReference>
<organism evidence="14">
    <name type="scientific">Enterobius vermicularis</name>
    <name type="common">Human pinworm</name>
    <dbReference type="NCBI Taxonomy" id="51028"/>
    <lineage>
        <taxon>Eukaryota</taxon>
        <taxon>Metazoa</taxon>
        <taxon>Ecdysozoa</taxon>
        <taxon>Nematoda</taxon>
        <taxon>Chromadorea</taxon>
        <taxon>Rhabditida</taxon>
        <taxon>Spirurina</taxon>
        <taxon>Oxyuridomorpha</taxon>
        <taxon>Oxyuroidea</taxon>
        <taxon>Oxyuridae</taxon>
        <taxon>Enterobius</taxon>
    </lineage>
</organism>
<dbReference type="NCBIfam" id="TIGR00422">
    <property type="entry name" value="valS"/>
    <property type="match status" value="1"/>
</dbReference>
<evidence type="ECO:0000259" key="10">
    <source>
        <dbReference type="Pfam" id="PF00133"/>
    </source>
</evidence>
<dbReference type="InterPro" id="IPR001412">
    <property type="entry name" value="aa-tRNA-synth_I_CS"/>
</dbReference>
<dbReference type="Gene3D" id="1.10.730.10">
    <property type="entry name" value="Isoleucyl-tRNA Synthetase, Domain 1"/>
    <property type="match status" value="1"/>
</dbReference>
<evidence type="ECO:0000256" key="7">
    <source>
        <dbReference type="ARBA" id="ARBA00023146"/>
    </source>
</evidence>
<evidence type="ECO:0000256" key="5">
    <source>
        <dbReference type="ARBA" id="ARBA00022840"/>
    </source>
</evidence>
<evidence type="ECO:0000313" key="12">
    <source>
        <dbReference type="EMBL" id="VDD94514.1"/>
    </source>
</evidence>
<proteinExistence type="inferred from homology"/>
<dbReference type="PROSITE" id="PS00178">
    <property type="entry name" value="AA_TRNA_LIGASE_I"/>
    <property type="match status" value="1"/>
</dbReference>
<dbReference type="GO" id="GO:0005829">
    <property type="term" value="C:cytosol"/>
    <property type="evidence" value="ECO:0007669"/>
    <property type="project" value="TreeGrafter"/>
</dbReference>
<reference evidence="14" key="1">
    <citation type="submission" date="2017-02" db="UniProtKB">
        <authorList>
            <consortium name="WormBaseParasite"/>
        </authorList>
    </citation>
    <scope>IDENTIFICATION</scope>
</reference>
<dbReference type="PANTHER" id="PTHR11946">
    <property type="entry name" value="VALYL-TRNA SYNTHETASES"/>
    <property type="match status" value="1"/>
</dbReference>
<comment type="similarity">
    <text evidence="1 9">Belongs to the class-I aminoacyl-tRNA synthetase family.</text>
</comment>
<dbReference type="SUPFAM" id="SSF47323">
    <property type="entry name" value="Anticodon-binding domain of a subclass of class I aminoacyl-tRNA synthetases"/>
    <property type="match status" value="1"/>
</dbReference>
<evidence type="ECO:0000256" key="8">
    <source>
        <dbReference type="ARBA" id="ARBA00029936"/>
    </source>
</evidence>
<dbReference type="GO" id="GO:0004832">
    <property type="term" value="F:valine-tRNA ligase activity"/>
    <property type="evidence" value="ECO:0007669"/>
    <property type="project" value="UniProtKB-EC"/>
</dbReference>
<dbReference type="InterPro" id="IPR002303">
    <property type="entry name" value="Valyl-tRNA_ligase"/>
</dbReference>
<dbReference type="InterPro" id="IPR033705">
    <property type="entry name" value="Anticodon_Ia_Val"/>
</dbReference>
<gene>
    <name evidence="12" type="ORF">EVEC_LOCUS9265</name>
</gene>
<dbReference type="InterPro" id="IPR013155">
    <property type="entry name" value="M/V/L/I-tRNA-synth_anticd-bd"/>
</dbReference>
<keyword evidence="3 9" id="KW-0436">Ligase</keyword>
<keyword evidence="7 9" id="KW-0030">Aminoacyl-tRNA synthetase</keyword>
<protein>
    <recommendedName>
        <fullName evidence="2">valine--tRNA ligase</fullName>
        <ecNumber evidence="2">6.1.1.9</ecNumber>
    </recommendedName>
    <alternativeName>
        <fullName evidence="8">Valyl-tRNA synthetase</fullName>
    </alternativeName>
</protein>
<keyword evidence="13" id="KW-1185">Reference proteome</keyword>
<dbReference type="SUPFAM" id="SSF50677">
    <property type="entry name" value="ValRS/IleRS/LeuRS editing domain"/>
    <property type="match status" value="1"/>
</dbReference>
<reference evidence="12 13" key="2">
    <citation type="submission" date="2018-10" db="EMBL/GenBank/DDBJ databases">
        <authorList>
            <consortium name="Pathogen Informatics"/>
        </authorList>
    </citation>
    <scope>NUCLEOTIDE SEQUENCE [LARGE SCALE GENOMIC DNA]</scope>
</reference>
<dbReference type="Gene3D" id="3.40.50.620">
    <property type="entry name" value="HUPs"/>
    <property type="match status" value="2"/>
</dbReference>
<dbReference type="Pfam" id="PF00133">
    <property type="entry name" value="tRNA-synt_1"/>
    <property type="match status" value="1"/>
</dbReference>
<accession>A0A0N4VGG9</accession>
<evidence type="ECO:0000256" key="9">
    <source>
        <dbReference type="RuleBase" id="RU363035"/>
    </source>
</evidence>
<keyword evidence="5 9" id="KW-0067">ATP-binding</keyword>
<dbReference type="InterPro" id="IPR009080">
    <property type="entry name" value="tRNAsynth_Ia_anticodon-bd"/>
</dbReference>
<dbReference type="EMBL" id="UXUI01009927">
    <property type="protein sequence ID" value="VDD94514.1"/>
    <property type="molecule type" value="Genomic_DNA"/>
</dbReference>
<dbReference type="InterPro" id="IPR009008">
    <property type="entry name" value="Val/Leu/Ile-tRNA-synth_edit"/>
</dbReference>
<name>A0A0N4VGG9_ENTVE</name>
<sequence length="821" mass="93268">MFEVVRRNSTGIVGRRWFFGINGAKLVSSLPSKSFDLREVVASYNPQSPNNSVISALDEKREVFKLALPPPNVTGRLHLGHALTAVVEDAICRYERLCGNKVVWYGGFDHAGIATQAVVEKQLWIKKRIRRHLLSDEEFLAHCTEWKENRVYDMKKQFCDLGIMLDMEAAYYTMDERFSKAVRRAFVELHSSGNIFRAQRMINWCPSLQSALSDEEVNHISLEDLNEISVPHKDGMRKIKVGQMHKIAYELLSRRERVEVATTRPETLFADVALAVNPCDSRYCHLIGEMVRHPLVHSRILPILGDEAVVPDKGTGVLKITPSHDFLDFEIAQRHLEKLPDDIMNYSCIDEMGKLVNAGDFDGQDRFDVIEKLRAVNAYDGIMKHDKGSIAVCSRTGDVIEPMVKDQWFLDCSQMNRRLLEAVENQKIIVKPSFLTSKLVEWLQNNEPWCLSRQITWGHRIPAYLSGNKWFVAESAEEAEKVSGKSLMEKTLVQDNDVLDTWFSSSLVPLVLAGWPEKRVNSHCLSLMETGYDIVGFWVVRMLTVCEQLCGHYPFDKIFLHGLIRDSKGRKMSKSLGNVIEPGDVIDGRSLEEMLERVELSSLPDHEKSEAKQEVRNEFPNGIQKFGADALRFALLRHDITGLDINVDIVETASEGYRFCNKLWNLCNYSLMVFAASPGSSVPSSSSASANIADRWILSRLGSVLLDFGPQIKGFTPHHAATGLQKFIQGELCDFYLETTKKALREKDQKRLAEIADTLRLVLHNSLAALSVIMPFISNYLFEKVKVDDSFKLDCFILQKVRFSFMLLSCSLLVFFRTSHF</sequence>
<dbReference type="InterPro" id="IPR002300">
    <property type="entry name" value="aa-tRNA-synth_Ia"/>
</dbReference>
<keyword evidence="4 9" id="KW-0547">Nucleotide-binding</keyword>
<dbReference type="WBParaSite" id="EVEC_0000988001-mRNA-1">
    <property type="protein sequence ID" value="EVEC_0000988001-mRNA-1"/>
    <property type="gene ID" value="EVEC_0000988001"/>
</dbReference>
<dbReference type="AlphaFoldDB" id="A0A0N4VGG9"/>
<dbReference type="GO" id="GO:0002161">
    <property type="term" value="F:aminoacyl-tRNA deacylase activity"/>
    <property type="evidence" value="ECO:0007669"/>
    <property type="project" value="InterPro"/>
</dbReference>
<dbReference type="PANTHER" id="PTHR11946:SF111">
    <property type="entry name" value="VALINE--TRNA LIGASE"/>
    <property type="match status" value="1"/>
</dbReference>
<dbReference type="Pfam" id="PF08264">
    <property type="entry name" value="Anticodon_1"/>
    <property type="match status" value="1"/>
</dbReference>
<dbReference type="Proteomes" id="UP000274131">
    <property type="component" value="Unassembled WGS sequence"/>
</dbReference>
<dbReference type="GO" id="GO:0006438">
    <property type="term" value="P:valyl-tRNA aminoacylation"/>
    <property type="evidence" value="ECO:0007669"/>
    <property type="project" value="InterPro"/>
</dbReference>
<dbReference type="GO" id="GO:0005524">
    <property type="term" value="F:ATP binding"/>
    <property type="evidence" value="ECO:0007669"/>
    <property type="project" value="UniProtKB-KW"/>
</dbReference>
<evidence type="ECO:0000259" key="11">
    <source>
        <dbReference type="Pfam" id="PF08264"/>
    </source>
</evidence>
<dbReference type="SUPFAM" id="SSF52374">
    <property type="entry name" value="Nucleotidylyl transferase"/>
    <property type="match status" value="1"/>
</dbReference>
<evidence type="ECO:0000256" key="2">
    <source>
        <dbReference type="ARBA" id="ARBA00013169"/>
    </source>
</evidence>
<feature type="domain" description="Methionyl/Valyl/Leucyl/Isoleucyl-tRNA synthetase anticodon-binding" evidence="11">
    <location>
        <begin position="694"/>
        <end position="790"/>
    </location>
</feature>
<dbReference type="Gene3D" id="3.90.740.10">
    <property type="entry name" value="Valyl/Leucyl/Isoleucyl-tRNA synthetase, editing domain"/>
    <property type="match status" value="1"/>
</dbReference>
<evidence type="ECO:0000313" key="13">
    <source>
        <dbReference type="Proteomes" id="UP000274131"/>
    </source>
</evidence>
<evidence type="ECO:0000256" key="4">
    <source>
        <dbReference type="ARBA" id="ARBA00022741"/>
    </source>
</evidence>
<evidence type="ECO:0000256" key="1">
    <source>
        <dbReference type="ARBA" id="ARBA00005594"/>
    </source>
</evidence>
<feature type="domain" description="Aminoacyl-tRNA synthetase class Ia" evidence="10">
    <location>
        <begin position="58"/>
        <end position="647"/>
    </location>
</feature>